<evidence type="ECO:0000256" key="1">
    <source>
        <dbReference type="SAM" id="MobiDB-lite"/>
    </source>
</evidence>
<feature type="compositionally biased region" description="Basic and acidic residues" evidence="1">
    <location>
        <begin position="173"/>
        <end position="203"/>
    </location>
</feature>
<dbReference type="EMBL" id="PJQD01000043">
    <property type="protein sequence ID" value="POY73014.1"/>
    <property type="molecule type" value="Genomic_DNA"/>
</dbReference>
<sequence length="247" mass="28212">MERTSEWLPGIPSKTRGTRYFGNAVTRDLRRLREIFDQGRFRRYLVVRAWFEWVVTKGLDLYEDMDTRNKRSSADELSGFVKRVEAFAVANPNDTDTLVDMLVQTLEPGTFRNAWLRWKLPEDEPSPLASHAPHSHLAADVAGHPHLTHHPDEGARFFPPFPPAPPSTSLKQQFDRQGVRPELAERVEDNPRHLDHPLPHIRELIGSNAPPHDPSPQPQHSLGMSLLSPRRRAIYSGMRNATAAYRV</sequence>
<evidence type="ECO:0000313" key="2">
    <source>
        <dbReference type="EMBL" id="POY73014.1"/>
    </source>
</evidence>
<comment type="caution">
    <text evidence="2">The sequence shown here is derived from an EMBL/GenBank/DDBJ whole genome shotgun (WGS) entry which is preliminary data.</text>
</comment>
<feature type="region of interest" description="Disordered" evidence="1">
    <location>
        <begin position="144"/>
        <end position="223"/>
    </location>
</feature>
<proteinExistence type="predicted"/>
<dbReference type="AlphaFoldDB" id="A0A2S5B8A9"/>
<name>A0A2S5B8A9_9BASI</name>
<keyword evidence="3" id="KW-1185">Reference proteome</keyword>
<protein>
    <submittedName>
        <fullName evidence="2">Uncharacterized protein</fullName>
    </submittedName>
</protein>
<evidence type="ECO:0000313" key="3">
    <source>
        <dbReference type="Proteomes" id="UP000237144"/>
    </source>
</evidence>
<organism evidence="2 3">
    <name type="scientific">Rhodotorula taiwanensis</name>
    <dbReference type="NCBI Taxonomy" id="741276"/>
    <lineage>
        <taxon>Eukaryota</taxon>
        <taxon>Fungi</taxon>
        <taxon>Dikarya</taxon>
        <taxon>Basidiomycota</taxon>
        <taxon>Pucciniomycotina</taxon>
        <taxon>Microbotryomycetes</taxon>
        <taxon>Sporidiobolales</taxon>
        <taxon>Sporidiobolaceae</taxon>
        <taxon>Rhodotorula</taxon>
    </lineage>
</organism>
<reference evidence="2 3" key="1">
    <citation type="journal article" date="2018" name="Front. Microbiol.">
        <title>Prospects for Fungal Bioremediation of Acidic Radioactive Waste Sites: Characterization and Genome Sequence of Rhodotorula taiwanensis MD1149.</title>
        <authorList>
            <person name="Tkavc R."/>
            <person name="Matrosova V.Y."/>
            <person name="Grichenko O.E."/>
            <person name="Gostincar C."/>
            <person name="Volpe R.P."/>
            <person name="Klimenkova P."/>
            <person name="Gaidamakova E.K."/>
            <person name="Zhou C.E."/>
            <person name="Stewart B.J."/>
            <person name="Lyman M.G."/>
            <person name="Malfatti S.A."/>
            <person name="Rubinfeld B."/>
            <person name="Courtot M."/>
            <person name="Singh J."/>
            <person name="Dalgard C.L."/>
            <person name="Hamilton T."/>
            <person name="Frey K.G."/>
            <person name="Gunde-Cimerman N."/>
            <person name="Dugan L."/>
            <person name="Daly M.J."/>
        </authorList>
    </citation>
    <scope>NUCLEOTIDE SEQUENCE [LARGE SCALE GENOMIC DNA]</scope>
    <source>
        <strain evidence="2 3">MD1149</strain>
    </source>
</reference>
<accession>A0A2S5B8A9</accession>
<dbReference type="Proteomes" id="UP000237144">
    <property type="component" value="Unassembled WGS sequence"/>
</dbReference>
<gene>
    <name evidence="2" type="ORF">BMF94_4000</name>
</gene>